<sequence length="90" mass="10546">MEKIYKVLKYFLYLISSIVMMLFGSRGLGFDSIIYFINHITWKITGDISQSIKYLVFFQVVENIISLIGLILFIYTITNILLLLKEKNDI</sequence>
<name>A0A6N3B4Z5_9FIRM</name>
<feature type="transmembrane region" description="Helical" evidence="1">
    <location>
        <begin position="64"/>
        <end position="84"/>
    </location>
</feature>
<reference evidence="2" key="1">
    <citation type="submission" date="2019-11" db="EMBL/GenBank/DDBJ databases">
        <authorList>
            <person name="Feng L."/>
        </authorList>
    </citation>
    <scope>NUCLEOTIDE SEQUENCE</scope>
    <source>
        <strain evidence="2">PgorbachiiLFYP46</strain>
    </source>
</reference>
<proteinExistence type="predicted"/>
<dbReference type="RefSeq" id="WP_156701355.1">
    <property type="nucleotide sequence ID" value="NZ_CACRUP010000013.1"/>
</dbReference>
<feature type="transmembrane region" description="Helical" evidence="1">
    <location>
        <begin position="12"/>
        <end position="37"/>
    </location>
</feature>
<dbReference type="AlphaFoldDB" id="A0A6N3B4Z5"/>
<dbReference type="EMBL" id="CACRUP010000013">
    <property type="protein sequence ID" value="VYT95112.1"/>
    <property type="molecule type" value="Genomic_DNA"/>
</dbReference>
<accession>A0A6N3B4Z5</accession>
<evidence type="ECO:0000313" key="2">
    <source>
        <dbReference type="EMBL" id="VYT95112.1"/>
    </source>
</evidence>
<protein>
    <submittedName>
        <fullName evidence="2">Uncharacterized protein</fullName>
    </submittedName>
</protein>
<keyword evidence="1" id="KW-1133">Transmembrane helix</keyword>
<gene>
    <name evidence="2" type="ORF">PGLFYP46_01493</name>
</gene>
<organism evidence="2">
    <name type="scientific">Peptoniphilus gorbachii</name>
    <dbReference type="NCBI Taxonomy" id="411567"/>
    <lineage>
        <taxon>Bacteria</taxon>
        <taxon>Bacillati</taxon>
        <taxon>Bacillota</taxon>
        <taxon>Tissierellia</taxon>
        <taxon>Tissierellales</taxon>
        <taxon>Peptoniphilaceae</taxon>
        <taxon>Peptoniphilus</taxon>
    </lineage>
</organism>
<keyword evidence="1" id="KW-0472">Membrane</keyword>
<keyword evidence="1" id="KW-0812">Transmembrane</keyword>
<evidence type="ECO:0000256" key="1">
    <source>
        <dbReference type="SAM" id="Phobius"/>
    </source>
</evidence>